<proteinExistence type="predicted"/>
<protein>
    <submittedName>
        <fullName evidence="2">Putative cytochrome c oxidase VIII (COX VIII)</fullName>
    </submittedName>
</protein>
<sequence>MIRATAPAVSFTTSHRALMLRTNRPLLSADMTSVERYKAAWDEMPFHLIGSSRRQSFEWHWRCIYQLGIRSTNHMTKLRVVGNWAALFSFSYLTYISVYYSSFYHIYYQDWPEEFKRENARAYAQSKGSDVWASDGKFMKPYFHINPPLLTMTADDL</sequence>
<name>G0TUV6_TRYVY</name>
<keyword evidence="1" id="KW-0472">Membrane</keyword>
<keyword evidence="1" id="KW-0812">Transmembrane</keyword>
<dbReference type="AlphaFoldDB" id="G0TUV6"/>
<accession>G0TUV6</accession>
<evidence type="ECO:0000256" key="1">
    <source>
        <dbReference type="SAM" id="Phobius"/>
    </source>
</evidence>
<reference evidence="2" key="1">
    <citation type="journal article" date="2012" name="Proc. Natl. Acad. Sci. U.S.A.">
        <title>Antigenic diversity is generated by distinct evolutionary mechanisms in African trypanosome species.</title>
        <authorList>
            <person name="Jackson A.P."/>
            <person name="Berry A."/>
            <person name="Aslett M."/>
            <person name="Allison H.C."/>
            <person name="Burton P."/>
            <person name="Vavrova-Anderson J."/>
            <person name="Brown R."/>
            <person name="Browne H."/>
            <person name="Corton N."/>
            <person name="Hauser H."/>
            <person name="Gamble J."/>
            <person name="Gilderthorp R."/>
            <person name="Marcello L."/>
            <person name="McQuillan J."/>
            <person name="Otto T.D."/>
            <person name="Quail M.A."/>
            <person name="Sanders M.J."/>
            <person name="van Tonder A."/>
            <person name="Ginger M.L."/>
            <person name="Field M.C."/>
            <person name="Barry J.D."/>
            <person name="Hertz-Fowler C."/>
            <person name="Berriman M."/>
        </authorList>
    </citation>
    <scope>NUCLEOTIDE SEQUENCE</scope>
    <source>
        <strain evidence="2">Y486</strain>
    </source>
</reference>
<feature type="transmembrane region" description="Helical" evidence="1">
    <location>
        <begin position="80"/>
        <end position="100"/>
    </location>
</feature>
<dbReference type="VEuPathDB" id="TriTrypDB:TvY486_0404100"/>
<gene>
    <name evidence="2" type="ORF">TVY486_0404100</name>
</gene>
<keyword evidence="1" id="KW-1133">Transmembrane helix</keyword>
<dbReference type="EMBL" id="HE573020">
    <property type="protein sequence ID" value="CCC47743.1"/>
    <property type="molecule type" value="Genomic_DNA"/>
</dbReference>
<evidence type="ECO:0000313" key="2">
    <source>
        <dbReference type="EMBL" id="CCC47743.1"/>
    </source>
</evidence>
<organism evidence="2">
    <name type="scientific">Trypanosoma vivax (strain Y486)</name>
    <dbReference type="NCBI Taxonomy" id="1055687"/>
    <lineage>
        <taxon>Eukaryota</taxon>
        <taxon>Discoba</taxon>
        <taxon>Euglenozoa</taxon>
        <taxon>Kinetoplastea</taxon>
        <taxon>Metakinetoplastina</taxon>
        <taxon>Trypanosomatida</taxon>
        <taxon>Trypanosomatidae</taxon>
        <taxon>Trypanosoma</taxon>
        <taxon>Duttonella</taxon>
    </lineage>
</organism>